<dbReference type="CDD" id="cd05398">
    <property type="entry name" value="NT_ClassII-CCAase"/>
    <property type="match status" value="1"/>
</dbReference>
<dbReference type="AlphaFoldDB" id="A0A1T4JZU0"/>
<dbReference type="InterPro" id="IPR032810">
    <property type="entry name" value="CCA-adding_enz_C"/>
</dbReference>
<keyword evidence="5 11" id="KW-0479">Metal-binding</keyword>
<feature type="binding site" evidence="11">
    <location>
        <position position="168"/>
    </location>
    <ligand>
        <name>CTP</name>
        <dbReference type="ChEBI" id="CHEBI:37563"/>
    </ligand>
</feature>
<evidence type="ECO:0000259" key="13">
    <source>
        <dbReference type="Pfam" id="PF12627"/>
    </source>
</evidence>
<dbReference type="SUPFAM" id="SSF81891">
    <property type="entry name" value="Poly A polymerase C-terminal region-like"/>
    <property type="match status" value="1"/>
</dbReference>
<dbReference type="InterPro" id="IPR002646">
    <property type="entry name" value="PolA_pol_head_dom"/>
</dbReference>
<dbReference type="GO" id="GO:0000049">
    <property type="term" value="F:tRNA binding"/>
    <property type="evidence" value="ECO:0007669"/>
    <property type="project" value="UniProtKB-UniRule"/>
</dbReference>
<dbReference type="SUPFAM" id="SSF81301">
    <property type="entry name" value="Nucleotidyltransferase"/>
    <property type="match status" value="1"/>
</dbReference>
<evidence type="ECO:0000313" key="15">
    <source>
        <dbReference type="EMBL" id="SJZ35587.1"/>
    </source>
</evidence>
<dbReference type="InterPro" id="IPR050264">
    <property type="entry name" value="Bact_CCA-adding_enz_type3_sf"/>
</dbReference>
<dbReference type="Gene3D" id="1.20.58.560">
    <property type="match status" value="1"/>
</dbReference>
<dbReference type="RefSeq" id="WP_078755312.1">
    <property type="nucleotide sequence ID" value="NZ_FUWO01000003.1"/>
</dbReference>
<feature type="binding site" evidence="11">
    <location>
        <position position="165"/>
    </location>
    <ligand>
        <name>ATP</name>
        <dbReference type="ChEBI" id="CHEBI:30616"/>
    </ligand>
</feature>
<reference evidence="16" key="1">
    <citation type="submission" date="2017-02" db="EMBL/GenBank/DDBJ databases">
        <authorList>
            <person name="Varghese N."/>
            <person name="Submissions S."/>
        </authorList>
    </citation>
    <scope>NUCLEOTIDE SEQUENCE [LARGE SCALE GENOMIC DNA]</scope>
    <source>
        <strain evidence="16">DSM 15739</strain>
    </source>
</reference>
<proteinExistence type="inferred from homology"/>
<comment type="function">
    <text evidence="11">Catalyzes the addition and repair of the essential 3'-terminal CCA sequence in tRNAs without using a nucleic acid template. Adds these three nucleotides in the order of C, C, and A to the tRNA nucleotide-73, using CTP and ATP as substrates and producing inorganic pyrophosphate. tRNA 3'-terminal CCA addition is required both for tRNA processing and repair. Also involved in tRNA surveillance by mediating tandem CCA addition to generate a CCACCA at the 3' terminus of unstable tRNAs. While stable tRNAs receive only 3'-terminal CCA, unstable tRNAs are marked with CCACCA and rapidly degraded.</text>
</comment>
<dbReference type="InterPro" id="IPR043519">
    <property type="entry name" value="NT_sf"/>
</dbReference>
<dbReference type="EMBL" id="FUWO01000003">
    <property type="protein sequence ID" value="SJZ35587.1"/>
    <property type="molecule type" value="Genomic_DNA"/>
</dbReference>
<evidence type="ECO:0000256" key="8">
    <source>
        <dbReference type="ARBA" id="ARBA00022840"/>
    </source>
</evidence>
<feature type="domain" description="CCA-adding enzyme C-terminal" evidence="14">
    <location>
        <begin position="256"/>
        <end position="399"/>
    </location>
</feature>
<dbReference type="STRING" id="1121925.SAMN02746011_00478"/>
<dbReference type="Pfam" id="PF01743">
    <property type="entry name" value="PolyA_pol"/>
    <property type="match status" value="1"/>
</dbReference>
<dbReference type="Gene3D" id="1.10.246.80">
    <property type="match status" value="1"/>
</dbReference>
<evidence type="ECO:0000259" key="12">
    <source>
        <dbReference type="Pfam" id="PF01743"/>
    </source>
</evidence>
<evidence type="ECO:0000256" key="11">
    <source>
        <dbReference type="HAMAP-Rule" id="MF_01263"/>
    </source>
</evidence>
<dbReference type="GO" id="GO:0004810">
    <property type="term" value="F:CCA tRNA nucleotidyltransferase activity"/>
    <property type="evidence" value="ECO:0007669"/>
    <property type="project" value="UniProtKB-UniRule"/>
</dbReference>
<comment type="catalytic activity">
    <reaction evidence="11">
        <text>a tRNA precursor + 2 CTP + ATP = a tRNA with a 3' CCA end + 3 diphosphate</text>
        <dbReference type="Rhea" id="RHEA:14433"/>
        <dbReference type="Rhea" id="RHEA-COMP:10465"/>
        <dbReference type="Rhea" id="RHEA-COMP:10468"/>
        <dbReference type="ChEBI" id="CHEBI:30616"/>
        <dbReference type="ChEBI" id="CHEBI:33019"/>
        <dbReference type="ChEBI" id="CHEBI:37563"/>
        <dbReference type="ChEBI" id="CHEBI:74896"/>
        <dbReference type="ChEBI" id="CHEBI:83071"/>
        <dbReference type="EC" id="2.7.7.72"/>
    </reaction>
</comment>
<feature type="domain" description="tRNA nucleotidyltransferase/poly(A) polymerase RNA and SrmB- binding" evidence="13">
    <location>
        <begin position="174"/>
        <end position="232"/>
    </location>
</feature>
<keyword evidence="7 11" id="KW-0692">RNA repair</keyword>
<dbReference type="Proteomes" id="UP000189941">
    <property type="component" value="Unassembled WGS sequence"/>
</dbReference>
<comment type="cofactor">
    <cofactor evidence="1 11">
        <name>Mg(2+)</name>
        <dbReference type="ChEBI" id="CHEBI:18420"/>
    </cofactor>
</comment>
<keyword evidence="10 11" id="KW-0694">RNA-binding</keyword>
<evidence type="ECO:0000256" key="5">
    <source>
        <dbReference type="ARBA" id="ARBA00022723"/>
    </source>
</evidence>
<feature type="binding site" evidence="11">
    <location>
        <position position="165"/>
    </location>
    <ligand>
        <name>CTP</name>
        <dbReference type="ChEBI" id="CHEBI:37563"/>
    </ligand>
</feature>
<evidence type="ECO:0000256" key="6">
    <source>
        <dbReference type="ARBA" id="ARBA00022741"/>
    </source>
</evidence>
<evidence type="ECO:0000256" key="9">
    <source>
        <dbReference type="ARBA" id="ARBA00022842"/>
    </source>
</evidence>
<feature type="domain" description="Poly A polymerase head" evidence="12">
    <location>
        <begin position="27"/>
        <end position="147"/>
    </location>
</feature>
<evidence type="ECO:0000256" key="3">
    <source>
        <dbReference type="ARBA" id="ARBA00022694"/>
    </source>
</evidence>
<dbReference type="InterPro" id="IPR032828">
    <property type="entry name" value="PolyA_RNA-bd"/>
</dbReference>
<keyword evidence="16" id="KW-1185">Reference proteome</keyword>
<evidence type="ECO:0000259" key="14">
    <source>
        <dbReference type="Pfam" id="PF13735"/>
    </source>
</evidence>
<accession>A0A1T4JZU0</accession>
<evidence type="ECO:0000256" key="10">
    <source>
        <dbReference type="ARBA" id="ARBA00022884"/>
    </source>
</evidence>
<feature type="binding site" evidence="11">
    <location>
        <position position="35"/>
    </location>
    <ligand>
        <name>ATP</name>
        <dbReference type="ChEBI" id="CHEBI:30616"/>
    </ligand>
</feature>
<feature type="binding site" evidence="11">
    <location>
        <position position="162"/>
    </location>
    <ligand>
        <name>CTP</name>
        <dbReference type="ChEBI" id="CHEBI:37563"/>
    </ligand>
</feature>
<comment type="catalytic activity">
    <reaction evidence="11">
        <text>a tRNA with a 3' CCA end + 2 CTP + ATP = a tRNA with a 3' CCACCA end + 3 diphosphate</text>
        <dbReference type="Rhea" id="RHEA:76235"/>
        <dbReference type="Rhea" id="RHEA-COMP:10468"/>
        <dbReference type="Rhea" id="RHEA-COMP:18655"/>
        <dbReference type="ChEBI" id="CHEBI:30616"/>
        <dbReference type="ChEBI" id="CHEBI:33019"/>
        <dbReference type="ChEBI" id="CHEBI:37563"/>
        <dbReference type="ChEBI" id="CHEBI:83071"/>
        <dbReference type="ChEBI" id="CHEBI:195187"/>
    </reaction>
</comment>
<dbReference type="GO" id="GO:0160016">
    <property type="term" value="F:CCACCA tRNA nucleotidyltransferase activity"/>
    <property type="evidence" value="ECO:0007669"/>
    <property type="project" value="RHEA"/>
</dbReference>
<dbReference type="HAMAP" id="MF_01263">
    <property type="entry name" value="CCA_bact_type3"/>
    <property type="match status" value="1"/>
</dbReference>
<dbReference type="GO" id="GO:0001680">
    <property type="term" value="P:tRNA 3'-terminal CCA addition"/>
    <property type="evidence" value="ECO:0007669"/>
    <property type="project" value="UniProtKB-UniRule"/>
</dbReference>
<dbReference type="Pfam" id="PF13735">
    <property type="entry name" value="tRNA_NucTran2_2"/>
    <property type="match status" value="1"/>
</dbReference>
<evidence type="ECO:0000313" key="16">
    <source>
        <dbReference type="Proteomes" id="UP000189941"/>
    </source>
</evidence>
<dbReference type="NCBIfam" id="NF009814">
    <property type="entry name" value="PRK13299.1"/>
    <property type="match status" value="1"/>
</dbReference>
<dbReference type="GO" id="GO:0042245">
    <property type="term" value="P:RNA repair"/>
    <property type="evidence" value="ECO:0007669"/>
    <property type="project" value="UniProtKB-KW"/>
</dbReference>
<keyword evidence="6 11" id="KW-0547">Nucleotide-binding</keyword>
<keyword evidence="3 11" id="KW-0819">tRNA processing</keyword>
<gene>
    <name evidence="11" type="primary">cca</name>
    <name evidence="15" type="ORF">SAMN02746011_00478</name>
</gene>
<evidence type="ECO:0000256" key="1">
    <source>
        <dbReference type="ARBA" id="ARBA00001946"/>
    </source>
</evidence>
<comment type="similarity">
    <text evidence="11">Belongs to the tRNA nucleotidyltransferase/poly(A) polymerase family. Bacterial CCA-adding enzyme type 3 subfamily.</text>
</comment>
<dbReference type="GO" id="GO:0005524">
    <property type="term" value="F:ATP binding"/>
    <property type="evidence" value="ECO:0007669"/>
    <property type="project" value="UniProtKB-UniRule"/>
</dbReference>
<feature type="binding site" evidence="11">
    <location>
        <position position="47"/>
    </location>
    <ligand>
        <name>Mg(2+)</name>
        <dbReference type="ChEBI" id="CHEBI:18420"/>
    </ligand>
</feature>
<keyword evidence="8 11" id="KW-0067">ATP-binding</keyword>
<dbReference type="Pfam" id="PF12627">
    <property type="entry name" value="PolyA_pol_RNAbd"/>
    <property type="match status" value="1"/>
</dbReference>
<feature type="binding site" evidence="11">
    <location>
        <position position="159"/>
    </location>
    <ligand>
        <name>ATP</name>
        <dbReference type="ChEBI" id="CHEBI:30616"/>
    </ligand>
</feature>
<feature type="binding site" evidence="11">
    <location>
        <position position="162"/>
    </location>
    <ligand>
        <name>ATP</name>
        <dbReference type="ChEBI" id="CHEBI:30616"/>
    </ligand>
</feature>
<evidence type="ECO:0000256" key="4">
    <source>
        <dbReference type="ARBA" id="ARBA00022695"/>
    </source>
</evidence>
<dbReference type="Gene3D" id="3.30.460.10">
    <property type="entry name" value="Beta Polymerase, domain 2"/>
    <property type="match status" value="1"/>
</dbReference>
<evidence type="ECO:0000256" key="7">
    <source>
        <dbReference type="ARBA" id="ARBA00022800"/>
    </source>
</evidence>
<feature type="binding site" evidence="11">
    <location>
        <position position="32"/>
    </location>
    <ligand>
        <name>CTP</name>
        <dbReference type="ChEBI" id="CHEBI:37563"/>
    </ligand>
</feature>
<feature type="binding site" evidence="11">
    <location>
        <position position="159"/>
    </location>
    <ligand>
        <name>CTP</name>
        <dbReference type="ChEBI" id="CHEBI:37563"/>
    </ligand>
</feature>
<comment type="subunit">
    <text evidence="11">Homodimer.</text>
</comment>
<feature type="binding site" evidence="11">
    <location>
        <position position="32"/>
    </location>
    <ligand>
        <name>ATP</name>
        <dbReference type="ChEBI" id="CHEBI:30616"/>
    </ligand>
</feature>
<comment type="miscellaneous">
    <text evidence="11">A single active site specifically recognizes both ATP and CTP and is responsible for their addition.</text>
</comment>
<feature type="binding site" evidence="11">
    <location>
        <position position="116"/>
    </location>
    <ligand>
        <name>ATP</name>
        <dbReference type="ChEBI" id="CHEBI:30616"/>
    </ligand>
</feature>
<name>A0A1T4JZU0_9LACT</name>
<feature type="binding site" evidence="11">
    <location>
        <position position="168"/>
    </location>
    <ligand>
        <name>ATP</name>
        <dbReference type="ChEBI" id="CHEBI:30616"/>
    </ligand>
</feature>
<dbReference type="GO" id="GO:0000287">
    <property type="term" value="F:magnesium ion binding"/>
    <property type="evidence" value="ECO:0007669"/>
    <property type="project" value="UniProtKB-UniRule"/>
</dbReference>
<dbReference type="Gene3D" id="1.10.110.30">
    <property type="match status" value="1"/>
</dbReference>
<dbReference type="PANTHER" id="PTHR46173:SF1">
    <property type="entry name" value="CCA TRNA NUCLEOTIDYLTRANSFERASE 1, MITOCHONDRIAL"/>
    <property type="match status" value="1"/>
</dbReference>
<keyword evidence="9 11" id="KW-0460">Magnesium</keyword>
<dbReference type="InterPro" id="IPR023068">
    <property type="entry name" value="CCA-adding_enz_firmicutes"/>
</dbReference>
<protein>
    <recommendedName>
        <fullName evidence="11">CCA-adding enzyme</fullName>
        <ecNumber evidence="11">2.7.7.72</ecNumber>
    </recommendedName>
    <alternativeName>
        <fullName evidence="11">CCA tRNA nucleotidyltransferase</fullName>
    </alternativeName>
    <alternativeName>
        <fullName evidence="11">tRNA CCA-pyrophosphorylase</fullName>
    </alternativeName>
    <alternativeName>
        <fullName evidence="11">tRNA adenylyl-/cytidylyl- transferase</fullName>
    </alternativeName>
    <alternativeName>
        <fullName evidence="11">tRNA nucleotidyltransferase</fullName>
    </alternativeName>
    <alternativeName>
        <fullName evidence="11">tRNA-NT</fullName>
    </alternativeName>
</protein>
<organism evidence="15 16">
    <name type="scientific">Globicatella sulfidifaciens DSM 15739</name>
    <dbReference type="NCBI Taxonomy" id="1121925"/>
    <lineage>
        <taxon>Bacteria</taxon>
        <taxon>Bacillati</taxon>
        <taxon>Bacillota</taxon>
        <taxon>Bacilli</taxon>
        <taxon>Lactobacillales</taxon>
        <taxon>Aerococcaceae</taxon>
        <taxon>Globicatella</taxon>
    </lineage>
</organism>
<sequence length="405" mass="46659">MKIELTDPLFLEAQPILKRIESHGYEAYFVGGCVRDTLLGKTIHDIDIASSALPNEIEEIFYNTIDVGKEHGTIIVVEKHIPYEITTFRTEGNYSDFRHPDTVNFVRDLREDTLRRDFTINALAFDAEGQLFDYHHGVEDLQAQLIRAVGVPAERFQEDALRIIRAIRFASQLGFTIEPLTFEAIQQYAHLLPKIAVERVRIELSKYFQGSHFKDNALLLFDTQISQHLPLLDGLDCQKALQYMNEQIPPSLMIEENFAWFLFAKGLGLTVTQANKFLRKWTHSNHLIQDVKDFYELDKIIQQGPLTLWEVYHYKMALIKPIEARHQHLNPDYQPVAKELKSQLVIHQKADLVANGKTIMGWLGLEKGNAQLGALLREMEYQVVMRQLPNEEEALKAFALNYGIE</sequence>
<evidence type="ECO:0000256" key="2">
    <source>
        <dbReference type="ARBA" id="ARBA00022679"/>
    </source>
</evidence>
<feature type="binding site" evidence="11">
    <location>
        <position position="45"/>
    </location>
    <ligand>
        <name>Mg(2+)</name>
        <dbReference type="ChEBI" id="CHEBI:18420"/>
    </ligand>
</feature>
<keyword evidence="2 11" id="KW-0808">Transferase</keyword>
<feature type="binding site" evidence="11">
    <location>
        <position position="116"/>
    </location>
    <ligand>
        <name>CTP</name>
        <dbReference type="ChEBI" id="CHEBI:37563"/>
    </ligand>
</feature>
<dbReference type="PANTHER" id="PTHR46173">
    <property type="entry name" value="CCA TRNA NUCLEOTIDYLTRANSFERASE 1, MITOCHONDRIAL"/>
    <property type="match status" value="1"/>
</dbReference>
<dbReference type="OrthoDB" id="9805698at2"/>
<keyword evidence="4 11" id="KW-0548">Nucleotidyltransferase</keyword>
<feature type="binding site" evidence="11">
    <location>
        <position position="35"/>
    </location>
    <ligand>
        <name>CTP</name>
        <dbReference type="ChEBI" id="CHEBI:37563"/>
    </ligand>
</feature>
<dbReference type="EC" id="2.7.7.72" evidence="11"/>